<evidence type="ECO:0000256" key="1">
    <source>
        <dbReference type="SAM" id="Phobius"/>
    </source>
</evidence>
<name>A0A5N5P2Z6_9ROSI</name>
<evidence type="ECO:0000313" key="3">
    <source>
        <dbReference type="Proteomes" id="UP000326939"/>
    </source>
</evidence>
<protein>
    <submittedName>
        <fullName evidence="2">Uncharacterized protein</fullName>
    </submittedName>
</protein>
<keyword evidence="1" id="KW-0812">Transmembrane</keyword>
<feature type="transmembrane region" description="Helical" evidence="1">
    <location>
        <begin position="20"/>
        <end position="39"/>
    </location>
</feature>
<dbReference type="Proteomes" id="UP000326939">
    <property type="component" value="Chromosome 1"/>
</dbReference>
<keyword evidence="1" id="KW-0472">Membrane</keyword>
<sequence>MEDPTENGVATGSTVKEEMAVKILLGVVELMVTQMLVVVKMRRTGAQLRVVTGALSRGDDVAHGGEKERTTVYHASHEAAYKESSTLQRVVEEKEMANAGHIKLLIIAVIVMAVLFSLGEASLCVTFDTCEPKGSCMRYCKAGGYGGGNCTPPKTCCCYY</sequence>
<accession>A0A5N5P2Z6</accession>
<proteinExistence type="predicted"/>
<keyword evidence="1" id="KW-1133">Transmembrane helix</keyword>
<keyword evidence="3" id="KW-1185">Reference proteome</keyword>
<evidence type="ECO:0000313" key="2">
    <source>
        <dbReference type="EMBL" id="KAB5573171.1"/>
    </source>
</evidence>
<feature type="transmembrane region" description="Helical" evidence="1">
    <location>
        <begin position="104"/>
        <end position="123"/>
    </location>
</feature>
<dbReference type="EMBL" id="VDCV01000001">
    <property type="protein sequence ID" value="KAB5573171.1"/>
    <property type="molecule type" value="Genomic_DNA"/>
</dbReference>
<gene>
    <name evidence="2" type="ORF">DKX38_000365</name>
</gene>
<reference evidence="3" key="1">
    <citation type="journal article" date="2019" name="Gigascience">
        <title>De novo genome assembly of the endangered Acer yangbiense, a plant species with extremely small populations endemic to Yunnan Province, China.</title>
        <authorList>
            <person name="Yang J."/>
            <person name="Wariss H.M."/>
            <person name="Tao L."/>
            <person name="Zhang R."/>
            <person name="Yun Q."/>
            <person name="Hollingsworth P."/>
            <person name="Dao Z."/>
            <person name="Luo G."/>
            <person name="Guo H."/>
            <person name="Ma Y."/>
            <person name="Sun W."/>
        </authorList>
    </citation>
    <scope>NUCLEOTIDE SEQUENCE [LARGE SCALE GENOMIC DNA]</scope>
    <source>
        <strain evidence="3">cv. br00</strain>
    </source>
</reference>
<dbReference type="AlphaFoldDB" id="A0A5N5P2Z6"/>
<organism evidence="2 3">
    <name type="scientific">Salix brachista</name>
    <dbReference type="NCBI Taxonomy" id="2182728"/>
    <lineage>
        <taxon>Eukaryota</taxon>
        <taxon>Viridiplantae</taxon>
        <taxon>Streptophyta</taxon>
        <taxon>Embryophyta</taxon>
        <taxon>Tracheophyta</taxon>
        <taxon>Spermatophyta</taxon>
        <taxon>Magnoliopsida</taxon>
        <taxon>eudicotyledons</taxon>
        <taxon>Gunneridae</taxon>
        <taxon>Pentapetalae</taxon>
        <taxon>rosids</taxon>
        <taxon>fabids</taxon>
        <taxon>Malpighiales</taxon>
        <taxon>Salicaceae</taxon>
        <taxon>Saliceae</taxon>
        <taxon>Salix</taxon>
    </lineage>
</organism>
<comment type="caution">
    <text evidence="2">The sequence shown here is derived from an EMBL/GenBank/DDBJ whole genome shotgun (WGS) entry which is preliminary data.</text>
</comment>